<dbReference type="PROSITE" id="PS50217">
    <property type="entry name" value="BZIP"/>
    <property type="match status" value="1"/>
</dbReference>
<feature type="region of interest" description="Disordered" evidence="8">
    <location>
        <begin position="1"/>
        <end position="40"/>
    </location>
</feature>
<dbReference type="FunFam" id="1.20.5.170:FF:000025">
    <property type="entry name" value="nuclear factor interleukin-3-regulated protein-like"/>
    <property type="match status" value="1"/>
</dbReference>
<feature type="domain" description="BZIP" evidence="9">
    <location>
        <begin position="156"/>
        <end position="219"/>
    </location>
</feature>
<sequence length="219" mass="25335">MNAPGSPCPSSTNSSLSDSEVSNDSGIESTSGGSLPPDYMDLDEFLVATGVKLVVSKCDLPSRVTQRNTEVNVDHENSKESNARKTIDTKDNVNNSEFIIDKKKTSEEKPEKTHTEKVKNSKTSQEDNDINYKYNYNPLPMKRKAQRQFVTDTEKDERYWKRRTRNNEAARRSRDMRRQREIEISTQCKELEKENARLKKELQKLKDKANKLERQLMEK</sequence>
<keyword evidence="7" id="KW-0175">Coiled coil</keyword>
<keyword evidence="3" id="KW-0805">Transcription regulation</keyword>
<dbReference type="PANTHER" id="PTHR11988">
    <property type="entry name" value="THYROTROPH EMBRYONIC FACTOR RELATED"/>
    <property type="match status" value="1"/>
</dbReference>
<dbReference type="KEGG" id="epa:110248929"/>
<dbReference type="SUPFAM" id="SSF57959">
    <property type="entry name" value="Leucine zipper domain"/>
    <property type="match status" value="1"/>
</dbReference>
<keyword evidence="11" id="KW-1185">Reference proteome</keyword>
<reference evidence="10" key="1">
    <citation type="submission" date="2022-11" db="UniProtKB">
        <authorList>
            <consortium name="EnsemblMetazoa"/>
        </authorList>
    </citation>
    <scope>IDENTIFICATION</scope>
</reference>
<dbReference type="GeneID" id="110248929"/>
<keyword evidence="4" id="KW-0238">DNA-binding</keyword>
<evidence type="ECO:0000256" key="2">
    <source>
        <dbReference type="ARBA" id="ARBA00006079"/>
    </source>
</evidence>
<evidence type="ECO:0000256" key="3">
    <source>
        <dbReference type="ARBA" id="ARBA00023015"/>
    </source>
</evidence>
<feature type="compositionally biased region" description="Basic and acidic residues" evidence="8">
    <location>
        <begin position="72"/>
        <end position="91"/>
    </location>
</feature>
<dbReference type="GO" id="GO:0000978">
    <property type="term" value="F:RNA polymerase II cis-regulatory region sequence-specific DNA binding"/>
    <property type="evidence" value="ECO:0007669"/>
    <property type="project" value="TreeGrafter"/>
</dbReference>
<keyword evidence="5" id="KW-0804">Transcription</keyword>
<comment type="subcellular location">
    <subcellularLocation>
        <location evidence="1">Nucleus</location>
    </subcellularLocation>
</comment>
<evidence type="ECO:0000259" key="9">
    <source>
        <dbReference type="PROSITE" id="PS50217"/>
    </source>
</evidence>
<dbReference type="InterPro" id="IPR004827">
    <property type="entry name" value="bZIP"/>
</dbReference>
<proteinExistence type="inferred from homology"/>
<dbReference type="PANTHER" id="PTHR11988:SF27">
    <property type="entry name" value="GH27708P"/>
    <property type="match status" value="1"/>
</dbReference>
<dbReference type="Proteomes" id="UP000887567">
    <property type="component" value="Unplaced"/>
</dbReference>
<dbReference type="EnsemblMetazoa" id="XM_021055500.2">
    <property type="protein sequence ID" value="XP_020911159.1"/>
    <property type="gene ID" value="LOC110248929"/>
</dbReference>
<evidence type="ECO:0000313" key="10">
    <source>
        <dbReference type="EnsemblMetazoa" id="XP_020911159.1"/>
    </source>
</evidence>
<dbReference type="Pfam" id="PF07716">
    <property type="entry name" value="bZIP_2"/>
    <property type="match status" value="1"/>
</dbReference>
<feature type="region of interest" description="Disordered" evidence="8">
    <location>
        <begin position="61"/>
        <end position="155"/>
    </location>
</feature>
<dbReference type="InterPro" id="IPR040223">
    <property type="entry name" value="PAR_bZIP"/>
</dbReference>
<keyword evidence="6" id="KW-0539">Nucleus</keyword>
<evidence type="ECO:0000256" key="1">
    <source>
        <dbReference type="ARBA" id="ARBA00004123"/>
    </source>
</evidence>
<dbReference type="InterPro" id="IPR046347">
    <property type="entry name" value="bZIP_sf"/>
</dbReference>
<protein>
    <recommendedName>
        <fullName evidence="9">BZIP domain-containing protein</fullName>
    </recommendedName>
</protein>
<name>A0A913XYA8_EXADI</name>
<organism evidence="10 11">
    <name type="scientific">Exaiptasia diaphana</name>
    <name type="common">Tropical sea anemone</name>
    <name type="synonym">Aiptasia pulchella</name>
    <dbReference type="NCBI Taxonomy" id="2652724"/>
    <lineage>
        <taxon>Eukaryota</taxon>
        <taxon>Metazoa</taxon>
        <taxon>Cnidaria</taxon>
        <taxon>Anthozoa</taxon>
        <taxon>Hexacorallia</taxon>
        <taxon>Actiniaria</taxon>
        <taxon>Aiptasiidae</taxon>
        <taxon>Exaiptasia</taxon>
    </lineage>
</organism>
<evidence type="ECO:0000256" key="4">
    <source>
        <dbReference type="ARBA" id="ARBA00023125"/>
    </source>
</evidence>
<evidence type="ECO:0000256" key="7">
    <source>
        <dbReference type="SAM" id="Coils"/>
    </source>
</evidence>
<dbReference type="OrthoDB" id="6022300at2759"/>
<dbReference type="GO" id="GO:0000981">
    <property type="term" value="F:DNA-binding transcription factor activity, RNA polymerase II-specific"/>
    <property type="evidence" value="ECO:0007669"/>
    <property type="project" value="TreeGrafter"/>
</dbReference>
<comment type="similarity">
    <text evidence="2">Belongs to the bZIP family. NFIL3 subfamily.</text>
</comment>
<dbReference type="GO" id="GO:0005634">
    <property type="term" value="C:nucleus"/>
    <property type="evidence" value="ECO:0007669"/>
    <property type="project" value="UniProtKB-SubCell"/>
</dbReference>
<accession>A0A913XYA8</accession>
<evidence type="ECO:0000256" key="5">
    <source>
        <dbReference type="ARBA" id="ARBA00023163"/>
    </source>
</evidence>
<dbReference type="RefSeq" id="XP_020911159.1">
    <property type="nucleotide sequence ID" value="XM_021055500.2"/>
</dbReference>
<evidence type="ECO:0000256" key="6">
    <source>
        <dbReference type="ARBA" id="ARBA00023242"/>
    </source>
</evidence>
<feature type="coiled-coil region" evidence="7">
    <location>
        <begin position="181"/>
        <end position="219"/>
    </location>
</feature>
<dbReference type="AlphaFoldDB" id="A0A913XYA8"/>
<feature type="compositionally biased region" description="Basic and acidic residues" evidence="8">
    <location>
        <begin position="99"/>
        <end position="119"/>
    </location>
</feature>
<evidence type="ECO:0000256" key="8">
    <source>
        <dbReference type="SAM" id="MobiDB-lite"/>
    </source>
</evidence>
<dbReference type="Gene3D" id="1.20.5.170">
    <property type="match status" value="1"/>
</dbReference>
<evidence type="ECO:0000313" key="11">
    <source>
        <dbReference type="Proteomes" id="UP000887567"/>
    </source>
</evidence>
<feature type="compositionally biased region" description="Low complexity" evidence="8">
    <location>
        <begin position="8"/>
        <end position="25"/>
    </location>
</feature>
<dbReference type="SMART" id="SM00338">
    <property type="entry name" value="BRLZ"/>
    <property type="match status" value="1"/>
</dbReference>